<dbReference type="EMBL" id="JBEDUW010000002">
    <property type="protein sequence ID" value="KAK9943657.1"/>
    <property type="molecule type" value="Genomic_DNA"/>
</dbReference>
<evidence type="ECO:0000313" key="2">
    <source>
        <dbReference type="Proteomes" id="UP001457282"/>
    </source>
</evidence>
<name>A0AAW1Y413_RUBAR</name>
<organism evidence="1 2">
    <name type="scientific">Rubus argutus</name>
    <name type="common">Southern blackberry</name>
    <dbReference type="NCBI Taxonomy" id="59490"/>
    <lineage>
        <taxon>Eukaryota</taxon>
        <taxon>Viridiplantae</taxon>
        <taxon>Streptophyta</taxon>
        <taxon>Embryophyta</taxon>
        <taxon>Tracheophyta</taxon>
        <taxon>Spermatophyta</taxon>
        <taxon>Magnoliopsida</taxon>
        <taxon>eudicotyledons</taxon>
        <taxon>Gunneridae</taxon>
        <taxon>Pentapetalae</taxon>
        <taxon>rosids</taxon>
        <taxon>fabids</taxon>
        <taxon>Rosales</taxon>
        <taxon>Rosaceae</taxon>
        <taxon>Rosoideae</taxon>
        <taxon>Rosoideae incertae sedis</taxon>
        <taxon>Rubus</taxon>
    </lineage>
</organism>
<sequence length="93" mass="10060">MVAAAALIDGGVGDGGVVEIWERRGSPARQSEKLGLGQTFFAERRAWPEEQKLTVELNGAETRCLGWASPVGQGRRGGFSGWATVMEDQRWLG</sequence>
<keyword evidence="2" id="KW-1185">Reference proteome</keyword>
<dbReference type="Proteomes" id="UP001457282">
    <property type="component" value="Unassembled WGS sequence"/>
</dbReference>
<comment type="caution">
    <text evidence="1">The sequence shown here is derived from an EMBL/GenBank/DDBJ whole genome shotgun (WGS) entry which is preliminary data.</text>
</comment>
<dbReference type="AlphaFoldDB" id="A0AAW1Y413"/>
<gene>
    <name evidence="1" type="ORF">M0R45_009258</name>
</gene>
<protein>
    <submittedName>
        <fullName evidence="1">Uncharacterized protein</fullName>
    </submittedName>
</protein>
<evidence type="ECO:0000313" key="1">
    <source>
        <dbReference type="EMBL" id="KAK9943657.1"/>
    </source>
</evidence>
<accession>A0AAW1Y413</accession>
<proteinExistence type="predicted"/>
<reference evidence="1 2" key="1">
    <citation type="journal article" date="2023" name="G3 (Bethesda)">
        <title>A chromosome-length genome assembly and annotation of blackberry (Rubus argutus, cv. 'Hillquist').</title>
        <authorList>
            <person name="Bruna T."/>
            <person name="Aryal R."/>
            <person name="Dudchenko O."/>
            <person name="Sargent D.J."/>
            <person name="Mead D."/>
            <person name="Buti M."/>
            <person name="Cavallini A."/>
            <person name="Hytonen T."/>
            <person name="Andres J."/>
            <person name="Pham M."/>
            <person name="Weisz D."/>
            <person name="Mascagni F."/>
            <person name="Usai G."/>
            <person name="Natali L."/>
            <person name="Bassil N."/>
            <person name="Fernandez G.E."/>
            <person name="Lomsadze A."/>
            <person name="Armour M."/>
            <person name="Olukolu B."/>
            <person name="Poorten T."/>
            <person name="Britton C."/>
            <person name="Davik J."/>
            <person name="Ashrafi H."/>
            <person name="Aiden E.L."/>
            <person name="Borodovsky M."/>
            <person name="Worthington M."/>
        </authorList>
    </citation>
    <scope>NUCLEOTIDE SEQUENCE [LARGE SCALE GENOMIC DNA]</scope>
    <source>
        <strain evidence="1">PI 553951</strain>
    </source>
</reference>